<dbReference type="Gene3D" id="1.10.287.130">
    <property type="match status" value="1"/>
</dbReference>
<dbReference type="InterPro" id="IPR036890">
    <property type="entry name" value="HATPase_C_sf"/>
</dbReference>
<dbReference type="InterPro" id="IPR004358">
    <property type="entry name" value="Sig_transdc_His_kin-like_C"/>
</dbReference>
<evidence type="ECO:0000256" key="1">
    <source>
        <dbReference type="ARBA" id="ARBA00000085"/>
    </source>
</evidence>
<keyword evidence="4" id="KW-1003">Cell membrane</keyword>
<evidence type="ECO:0000313" key="18">
    <source>
        <dbReference type="Proteomes" id="UP000675431"/>
    </source>
</evidence>
<evidence type="ECO:0000256" key="5">
    <source>
        <dbReference type="ARBA" id="ARBA00022553"/>
    </source>
</evidence>
<dbReference type="Proteomes" id="UP000675431">
    <property type="component" value="Unassembled WGS sequence"/>
</dbReference>
<dbReference type="CDD" id="cd00130">
    <property type="entry name" value="PAS"/>
    <property type="match status" value="1"/>
</dbReference>
<keyword evidence="18" id="KW-1185">Reference proteome</keyword>
<dbReference type="FunFam" id="3.30.450.20:FF:000018">
    <property type="entry name" value="Sensor histidine kinase DcuS"/>
    <property type="match status" value="1"/>
</dbReference>
<feature type="transmembrane region" description="Helical" evidence="14">
    <location>
        <begin position="174"/>
        <end position="193"/>
    </location>
</feature>
<dbReference type="InterPro" id="IPR003594">
    <property type="entry name" value="HATPase_dom"/>
</dbReference>
<keyword evidence="10" id="KW-0067">ATP-binding</keyword>
<evidence type="ECO:0000256" key="12">
    <source>
        <dbReference type="ARBA" id="ARBA00023012"/>
    </source>
</evidence>
<dbReference type="FunFam" id="1.10.287.130:FF:000011">
    <property type="entry name" value="Sensor histidine kinase DcuS"/>
    <property type="match status" value="1"/>
</dbReference>
<keyword evidence="11 14" id="KW-1133">Transmembrane helix</keyword>
<evidence type="ECO:0000256" key="6">
    <source>
        <dbReference type="ARBA" id="ARBA00022679"/>
    </source>
</evidence>
<dbReference type="PANTHER" id="PTHR43547:SF3">
    <property type="entry name" value="SENSOR PROTEIN CITS"/>
    <property type="match status" value="1"/>
</dbReference>
<evidence type="ECO:0000256" key="14">
    <source>
        <dbReference type="SAM" id="Phobius"/>
    </source>
</evidence>
<evidence type="ECO:0000259" key="15">
    <source>
        <dbReference type="PROSITE" id="PS50109"/>
    </source>
</evidence>
<evidence type="ECO:0000259" key="16">
    <source>
        <dbReference type="PROSITE" id="PS50112"/>
    </source>
</evidence>
<dbReference type="Pfam" id="PF17203">
    <property type="entry name" value="sCache_3_2"/>
    <property type="match status" value="1"/>
</dbReference>
<dbReference type="InterPro" id="IPR005467">
    <property type="entry name" value="His_kinase_dom"/>
</dbReference>
<comment type="subcellular location">
    <subcellularLocation>
        <location evidence="2">Cell membrane</location>
        <topology evidence="2">Multi-pass membrane protein</topology>
    </subcellularLocation>
</comment>
<dbReference type="AlphaFoldDB" id="A0A941CW46"/>
<dbReference type="SUPFAM" id="SSF55890">
    <property type="entry name" value="Sporulation response regulatory protein Spo0B"/>
    <property type="match status" value="1"/>
</dbReference>
<reference evidence="17 18" key="1">
    <citation type="submission" date="2021-04" db="EMBL/GenBank/DDBJ databases">
        <title>Allobacillus sp. nov. SKP8-2 isolated from shrimp paste.</title>
        <authorList>
            <person name="Tanasupawat S."/>
            <person name="Yiamsombat S."/>
            <person name="Kanchanasin P."/>
            <person name="Kuncharoen N."/>
        </authorList>
    </citation>
    <scope>NUCLEOTIDE SEQUENCE [LARGE SCALE GENOMIC DNA]</scope>
    <source>
        <strain evidence="17 18">SKP8-2</strain>
    </source>
</reference>
<dbReference type="GO" id="GO:0006355">
    <property type="term" value="P:regulation of DNA-templated transcription"/>
    <property type="evidence" value="ECO:0007669"/>
    <property type="project" value="InterPro"/>
</dbReference>
<dbReference type="SUPFAM" id="SSF103190">
    <property type="entry name" value="Sensory domain-like"/>
    <property type="match status" value="1"/>
</dbReference>
<dbReference type="PANTHER" id="PTHR43547">
    <property type="entry name" value="TWO-COMPONENT HISTIDINE KINASE"/>
    <property type="match status" value="1"/>
</dbReference>
<accession>A0A941CW46</accession>
<evidence type="ECO:0000256" key="13">
    <source>
        <dbReference type="ARBA" id="ARBA00023136"/>
    </source>
</evidence>
<dbReference type="PROSITE" id="PS50112">
    <property type="entry name" value="PAS"/>
    <property type="match status" value="1"/>
</dbReference>
<keyword evidence="7 14" id="KW-0812">Transmembrane</keyword>
<dbReference type="Pfam" id="PF14689">
    <property type="entry name" value="SPOB_a"/>
    <property type="match status" value="1"/>
</dbReference>
<protein>
    <recommendedName>
        <fullName evidence="3">histidine kinase</fullName>
        <ecNumber evidence="3">2.7.13.3</ecNumber>
    </recommendedName>
</protein>
<dbReference type="Pfam" id="PF02518">
    <property type="entry name" value="HATPase_c"/>
    <property type="match status" value="1"/>
</dbReference>
<dbReference type="SUPFAM" id="SSF55874">
    <property type="entry name" value="ATPase domain of HSP90 chaperone/DNA topoisomerase II/histidine kinase"/>
    <property type="match status" value="1"/>
</dbReference>
<dbReference type="PRINTS" id="PR00344">
    <property type="entry name" value="BCTRLSENSOR"/>
</dbReference>
<dbReference type="InterPro" id="IPR039506">
    <property type="entry name" value="SPOB_a"/>
</dbReference>
<dbReference type="InterPro" id="IPR000014">
    <property type="entry name" value="PAS"/>
</dbReference>
<dbReference type="InterPro" id="IPR035965">
    <property type="entry name" value="PAS-like_dom_sf"/>
</dbReference>
<dbReference type="GO" id="GO:0005886">
    <property type="term" value="C:plasma membrane"/>
    <property type="evidence" value="ECO:0007669"/>
    <property type="project" value="UniProtKB-SubCell"/>
</dbReference>
<dbReference type="SUPFAM" id="SSF55785">
    <property type="entry name" value="PYP-like sensor domain (PAS domain)"/>
    <property type="match status" value="1"/>
</dbReference>
<evidence type="ECO:0000256" key="7">
    <source>
        <dbReference type="ARBA" id="ARBA00022692"/>
    </source>
</evidence>
<evidence type="ECO:0000256" key="2">
    <source>
        <dbReference type="ARBA" id="ARBA00004651"/>
    </source>
</evidence>
<dbReference type="RefSeq" id="WP_212369101.1">
    <property type="nucleotide sequence ID" value="NZ_JAGSIE010000015.1"/>
</dbReference>
<keyword evidence="8" id="KW-0547">Nucleotide-binding</keyword>
<dbReference type="Gene3D" id="3.30.450.20">
    <property type="entry name" value="PAS domain"/>
    <property type="match status" value="2"/>
</dbReference>
<organism evidence="17 18">
    <name type="scientific">Allobacillus saliphilus</name>
    <dbReference type="NCBI Taxonomy" id="2912308"/>
    <lineage>
        <taxon>Bacteria</taxon>
        <taxon>Bacillati</taxon>
        <taxon>Bacillota</taxon>
        <taxon>Bacilli</taxon>
        <taxon>Bacillales</taxon>
        <taxon>Bacillaceae</taxon>
        <taxon>Allobacillus</taxon>
    </lineage>
</organism>
<evidence type="ECO:0000256" key="8">
    <source>
        <dbReference type="ARBA" id="ARBA00022741"/>
    </source>
</evidence>
<dbReference type="InterPro" id="IPR033463">
    <property type="entry name" value="sCache_3"/>
</dbReference>
<evidence type="ECO:0000256" key="4">
    <source>
        <dbReference type="ARBA" id="ARBA00022475"/>
    </source>
</evidence>
<dbReference type="SMART" id="SM00091">
    <property type="entry name" value="PAS"/>
    <property type="match status" value="1"/>
</dbReference>
<dbReference type="InterPro" id="IPR013767">
    <property type="entry name" value="PAS_fold"/>
</dbReference>
<feature type="domain" description="Histidine kinase" evidence="15">
    <location>
        <begin position="333"/>
        <end position="524"/>
    </location>
</feature>
<keyword evidence="9 17" id="KW-0418">Kinase</keyword>
<gene>
    <name evidence="17" type="ORF">KC820_05720</name>
</gene>
<evidence type="ECO:0000256" key="11">
    <source>
        <dbReference type="ARBA" id="ARBA00022989"/>
    </source>
</evidence>
<keyword evidence="12" id="KW-0902">Two-component regulatory system</keyword>
<dbReference type="Gene3D" id="3.30.565.10">
    <property type="entry name" value="Histidine kinase-like ATPase, C-terminal domain"/>
    <property type="match status" value="1"/>
</dbReference>
<evidence type="ECO:0000256" key="3">
    <source>
        <dbReference type="ARBA" id="ARBA00012438"/>
    </source>
</evidence>
<evidence type="ECO:0000256" key="10">
    <source>
        <dbReference type="ARBA" id="ARBA00022840"/>
    </source>
</evidence>
<comment type="caution">
    <text evidence="17">The sequence shown here is derived from an EMBL/GenBank/DDBJ whole genome shotgun (WGS) entry which is preliminary data.</text>
</comment>
<dbReference type="NCBIfam" id="TIGR00229">
    <property type="entry name" value="sensory_box"/>
    <property type="match status" value="1"/>
</dbReference>
<comment type="catalytic activity">
    <reaction evidence="1">
        <text>ATP + protein L-histidine = ADP + protein N-phospho-L-histidine.</text>
        <dbReference type="EC" id="2.7.13.3"/>
    </reaction>
</comment>
<dbReference type="InterPro" id="IPR016120">
    <property type="entry name" value="Sig_transdc_His_kin_SpoOB"/>
</dbReference>
<sequence>MASKFSLQTKIMTMLITLLFIVTFSLTAINSYIEYNQIKDHMGQRALDVATSISLMPEVINAFDDQNPTETIQPIVEDIRKRIGSEFIVVGDTESTRIAHPETHKIGKKMVGGDNDKALIHGEYYKSEAVGSLGPSLRGKAPIINQNGQIIGIVSVGFMIEDIKGKIFDRLNDLFLFSVLVLLIGAIGGLFLAKSIRKDILGLEPREIVSLYRDRKAVLRSVKEGIIAIDQKGMITLLNHSARKMLGLDERAKYKHIEEVLPNTKMQDVLQSGEPHIDEEIILRDRHVIVNRIPLYENDKTVGVVASFRDKTEMQQMINALSEVKSYSEDLRAQTHEFTNKLYVLSGLLQLGHYQEAIDLIQEESYFYQQQTKSLFEHIKDEPVQAILLGKLGKASEKKIEFTVDENSQLDQLPEHLTTSKLTTILGNLFDNAMDAVQAQEDRRVTFFATDLGNDVIFEVSDNGPGIPEDKQSDIFSRGFSTKERDRGFGLPIVEEVVADLQGTISFDTDSKGTVFTVYLPKTLSDRQSEVG</sequence>
<evidence type="ECO:0000256" key="9">
    <source>
        <dbReference type="ARBA" id="ARBA00022777"/>
    </source>
</evidence>
<evidence type="ECO:0000313" key="17">
    <source>
        <dbReference type="EMBL" id="MBR7553651.1"/>
    </source>
</evidence>
<dbReference type="Pfam" id="PF00989">
    <property type="entry name" value="PAS"/>
    <property type="match status" value="1"/>
</dbReference>
<dbReference type="SMART" id="SM00387">
    <property type="entry name" value="HATPase_c"/>
    <property type="match status" value="1"/>
</dbReference>
<dbReference type="PROSITE" id="PS50109">
    <property type="entry name" value="HIS_KIN"/>
    <property type="match status" value="1"/>
</dbReference>
<keyword evidence="13 14" id="KW-0472">Membrane</keyword>
<dbReference type="EC" id="2.7.13.3" evidence="3"/>
<keyword evidence="5" id="KW-0597">Phosphoprotein</keyword>
<dbReference type="EMBL" id="JAGSIE010000015">
    <property type="protein sequence ID" value="MBR7553651.1"/>
    <property type="molecule type" value="Genomic_DNA"/>
</dbReference>
<name>A0A941CW46_9BACI</name>
<dbReference type="InterPro" id="IPR029151">
    <property type="entry name" value="Sensor-like_sf"/>
</dbReference>
<keyword evidence="6" id="KW-0808">Transferase</keyword>
<dbReference type="GO" id="GO:0005524">
    <property type="term" value="F:ATP binding"/>
    <property type="evidence" value="ECO:0007669"/>
    <property type="project" value="UniProtKB-KW"/>
</dbReference>
<proteinExistence type="predicted"/>
<dbReference type="GO" id="GO:0000155">
    <property type="term" value="F:phosphorelay sensor kinase activity"/>
    <property type="evidence" value="ECO:0007669"/>
    <property type="project" value="InterPro"/>
</dbReference>
<feature type="domain" description="PAS" evidence="16">
    <location>
        <begin position="211"/>
        <end position="248"/>
    </location>
</feature>